<dbReference type="Pfam" id="PF13489">
    <property type="entry name" value="Methyltransf_23"/>
    <property type="match status" value="1"/>
</dbReference>
<dbReference type="AlphaFoldDB" id="A0A1G1VR15"/>
<reference evidence="1 2" key="1">
    <citation type="journal article" date="2016" name="Nat. Commun.">
        <title>Thousands of microbial genomes shed light on interconnected biogeochemical processes in an aquifer system.</title>
        <authorList>
            <person name="Anantharaman K."/>
            <person name="Brown C.T."/>
            <person name="Hug L.A."/>
            <person name="Sharon I."/>
            <person name="Castelle C.J."/>
            <person name="Probst A.J."/>
            <person name="Thomas B.C."/>
            <person name="Singh A."/>
            <person name="Wilkins M.J."/>
            <person name="Karaoz U."/>
            <person name="Brodie E.L."/>
            <person name="Williams K.H."/>
            <person name="Hubbard S.S."/>
            <person name="Banfield J.F."/>
        </authorList>
    </citation>
    <scope>NUCLEOTIDE SEQUENCE [LARGE SCALE GENOMIC DNA]</scope>
</reference>
<accession>A0A1G1VR15</accession>
<sequence length="230" mass="26454">MNYGREYFERIYNASREGELISKARAEILFEKVASLRRVLDVGCGFGDFLSSVQKRGAKVSGVDISGYALAQARRRVHGVLKKVDVARQRLPFKNDWFDAITIFDVVEHLHSPMFLFSEAFRVLRPGGVLFITTPNHQGWLRSVTTRIFPDDPTHVNVRASRYWAKRLFEAGFRDLRVQGAILHGLPPLPGVRRTLEQWNFPVFRGPLFFPFKKLCGTLYIFGNKPYQSF</sequence>
<gene>
    <name evidence="1" type="ORF">A2786_05675</name>
</gene>
<dbReference type="PANTHER" id="PTHR43591">
    <property type="entry name" value="METHYLTRANSFERASE"/>
    <property type="match status" value="1"/>
</dbReference>
<dbReference type="Proteomes" id="UP000179233">
    <property type="component" value="Unassembled WGS sequence"/>
</dbReference>
<dbReference type="InterPro" id="IPR029063">
    <property type="entry name" value="SAM-dependent_MTases_sf"/>
</dbReference>
<comment type="caution">
    <text evidence="1">The sequence shown here is derived from an EMBL/GenBank/DDBJ whole genome shotgun (WGS) entry which is preliminary data.</text>
</comment>
<proteinExistence type="predicted"/>
<dbReference type="CDD" id="cd02440">
    <property type="entry name" value="AdoMet_MTases"/>
    <property type="match status" value="1"/>
</dbReference>
<evidence type="ECO:0000313" key="1">
    <source>
        <dbReference type="EMBL" id="OGY17667.1"/>
    </source>
</evidence>
<dbReference type="SUPFAM" id="SSF53335">
    <property type="entry name" value="S-adenosyl-L-methionine-dependent methyltransferases"/>
    <property type="match status" value="1"/>
</dbReference>
<name>A0A1G1VR15_9BACT</name>
<dbReference type="EMBL" id="MHCJ01000007">
    <property type="protein sequence ID" value="OGY17667.1"/>
    <property type="molecule type" value="Genomic_DNA"/>
</dbReference>
<organism evidence="1 2">
    <name type="scientific">Candidatus Chisholmbacteria bacterium RIFCSPHIGHO2_01_FULL_52_32</name>
    <dbReference type="NCBI Taxonomy" id="1797591"/>
    <lineage>
        <taxon>Bacteria</taxon>
        <taxon>Candidatus Chisholmiibacteriota</taxon>
    </lineage>
</organism>
<protein>
    <recommendedName>
        <fullName evidence="3">Methyltransferase type 11 domain-containing protein</fullName>
    </recommendedName>
</protein>
<evidence type="ECO:0008006" key="3">
    <source>
        <dbReference type="Google" id="ProtNLM"/>
    </source>
</evidence>
<dbReference type="Gene3D" id="3.40.50.150">
    <property type="entry name" value="Vaccinia Virus protein VP39"/>
    <property type="match status" value="1"/>
</dbReference>
<evidence type="ECO:0000313" key="2">
    <source>
        <dbReference type="Proteomes" id="UP000179233"/>
    </source>
</evidence>